<organism evidence="1 2">
    <name type="scientific">Leucogyrophana mollusca</name>
    <dbReference type="NCBI Taxonomy" id="85980"/>
    <lineage>
        <taxon>Eukaryota</taxon>
        <taxon>Fungi</taxon>
        <taxon>Dikarya</taxon>
        <taxon>Basidiomycota</taxon>
        <taxon>Agaricomycotina</taxon>
        <taxon>Agaricomycetes</taxon>
        <taxon>Agaricomycetidae</taxon>
        <taxon>Boletales</taxon>
        <taxon>Boletales incertae sedis</taxon>
        <taxon>Leucogyrophana</taxon>
    </lineage>
</organism>
<keyword evidence="2" id="KW-1185">Reference proteome</keyword>
<accession>A0ACB8BA35</accession>
<comment type="caution">
    <text evidence="1">The sequence shown here is derived from an EMBL/GenBank/DDBJ whole genome shotgun (WGS) entry which is preliminary data.</text>
</comment>
<name>A0ACB8BA35_9AGAM</name>
<gene>
    <name evidence="1" type="ORF">BV22DRAFT_1037889</name>
</gene>
<reference evidence="1" key="1">
    <citation type="journal article" date="2021" name="New Phytol.">
        <title>Evolutionary innovations through gain and loss of genes in the ectomycorrhizal Boletales.</title>
        <authorList>
            <person name="Wu G."/>
            <person name="Miyauchi S."/>
            <person name="Morin E."/>
            <person name="Kuo A."/>
            <person name="Drula E."/>
            <person name="Varga T."/>
            <person name="Kohler A."/>
            <person name="Feng B."/>
            <person name="Cao Y."/>
            <person name="Lipzen A."/>
            <person name="Daum C."/>
            <person name="Hundley H."/>
            <person name="Pangilinan J."/>
            <person name="Johnson J."/>
            <person name="Barry K."/>
            <person name="LaButti K."/>
            <person name="Ng V."/>
            <person name="Ahrendt S."/>
            <person name="Min B."/>
            <person name="Choi I.G."/>
            <person name="Park H."/>
            <person name="Plett J.M."/>
            <person name="Magnuson J."/>
            <person name="Spatafora J.W."/>
            <person name="Nagy L.G."/>
            <person name="Henrissat B."/>
            <person name="Grigoriev I.V."/>
            <person name="Yang Z.L."/>
            <person name="Xu J."/>
            <person name="Martin F.M."/>
        </authorList>
    </citation>
    <scope>NUCLEOTIDE SEQUENCE</scope>
    <source>
        <strain evidence="1">KUC20120723A-06</strain>
    </source>
</reference>
<evidence type="ECO:0000313" key="2">
    <source>
        <dbReference type="Proteomes" id="UP000790709"/>
    </source>
</evidence>
<proteinExistence type="predicted"/>
<evidence type="ECO:0000313" key="1">
    <source>
        <dbReference type="EMBL" id="KAH7922081.1"/>
    </source>
</evidence>
<protein>
    <submittedName>
        <fullName evidence="1">Glutathione S-transferase</fullName>
    </submittedName>
</protein>
<dbReference type="EMBL" id="MU266499">
    <property type="protein sequence ID" value="KAH7922081.1"/>
    <property type="molecule type" value="Genomic_DNA"/>
</dbReference>
<sequence>MPLKIYGLSLSTCTRRVAVVCKEKGIPYELISVDLTKGDQKAPSFTTHQPFGQVPYIDDDGFILYESRAIGRYLAKKYADQGTPNLVPAEPKAEALFEQAVSIEISNFDPFASKIGFERVFKLFYGRQTDEARVAELATTLNAKLDGYEAILGKQKYLAGDNLTLADLFHLPAGSTLLGPAGYAHLLEKRPNVARWWNDISSRPAWLAVKDGA</sequence>
<dbReference type="Proteomes" id="UP000790709">
    <property type="component" value="Unassembled WGS sequence"/>
</dbReference>